<organism evidence="1 2">
    <name type="scientific">Ancylostoma ceylanicum</name>
    <dbReference type="NCBI Taxonomy" id="53326"/>
    <lineage>
        <taxon>Eukaryota</taxon>
        <taxon>Metazoa</taxon>
        <taxon>Ecdysozoa</taxon>
        <taxon>Nematoda</taxon>
        <taxon>Chromadorea</taxon>
        <taxon>Rhabditida</taxon>
        <taxon>Rhabditina</taxon>
        <taxon>Rhabditomorpha</taxon>
        <taxon>Strongyloidea</taxon>
        <taxon>Ancylostomatidae</taxon>
        <taxon>Ancylostomatinae</taxon>
        <taxon>Ancylostoma</taxon>
    </lineage>
</organism>
<sequence>MEVDERDCPVMKTVCENENLKCGSNSCDPGYGCDRETLKCIPRKDCPSITLLPKKGCTDKMVLDENGCPVPNNAHKMLNGVTAPAYAQSYHAKTTNW</sequence>
<protein>
    <submittedName>
        <fullName evidence="1">Uncharacterized protein</fullName>
    </submittedName>
</protein>
<dbReference type="EMBL" id="KE124849">
    <property type="protein sequence ID" value="EPB76984.1"/>
    <property type="molecule type" value="Genomic_DNA"/>
</dbReference>
<keyword evidence="2" id="KW-1185">Reference proteome</keyword>
<name>A0A0D6LYS9_9BILA</name>
<proteinExistence type="predicted"/>
<evidence type="ECO:0000313" key="1">
    <source>
        <dbReference type="EMBL" id="EPB76984.1"/>
    </source>
</evidence>
<evidence type="ECO:0000313" key="2">
    <source>
        <dbReference type="Proteomes" id="UP000054495"/>
    </source>
</evidence>
<reference evidence="1 2" key="1">
    <citation type="submission" date="2013-05" db="EMBL/GenBank/DDBJ databases">
        <title>Draft genome of the parasitic nematode Anyclostoma ceylanicum.</title>
        <authorList>
            <person name="Mitreva M."/>
        </authorList>
    </citation>
    <scope>NUCLEOTIDE SEQUENCE [LARGE SCALE GENOMIC DNA]</scope>
</reference>
<dbReference type="Proteomes" id="UP000054495">
    <property type="component" value="Unassembled WGS sequence"/>
</dbReference>
<gene>
    <name evidence="1" type="ORF">ANCCEY_03952</name>
</gene>
<accession>A0A0D6LYS9</accession>
<dbReference type="AlphaFoldDB" id="A0A0D6LYS9"/>